<proteinExistence type="predicted"/>
<sequence>MSYADFVTEHLRITILRLLDESPSMKSNESVLADAVNEFGFAPSRDKVRTELYWLKEQGLVELSGESCLVAGLTARGEDVAKCRVTVPGVKRPTLR</sequence>
<gene>
    <name evidence="1" type="ORF">SAMN05660830_00435</name>
</gene>
<evidence type="ECO:0008006" key="3">
    <source>
        <dbReference type="Google" id="ProtNLM"/>
    </source>
</evidence>
<evidence type="ECO:0000313" key="1">
    <source>
        <dbReference type="EMBL" id="SHI60495.1"/>
    </source>
</evidence>
<protein>
    <recommendedName>
        <fullName evidence="3">ArsR family transcriptional regulator</fullName>
    </recommendedName>
</protein>
<dbReference type="EMBL" id="FQZR01000002">
    <property type="protein sequence ID" value="SHI60495.1"/>
    <property type="molecule type" value="Genomic_DNA"/>
</dbReference>
<accession>A0A8G2C7A7</accession>
<comment type="caution">
    <text evidence="1">The sequence shown here is derived from an EMBL/GenBank/DDBJ whole genome shotgun (WGS) entry which is preliminary data.</text>
</comment>
<reference evidence="1 2" key="1">
    <citation type="submission" date="2016-11" db="EMBL/GenBank/DDBJ databases">
        <authorList>
            <person name="Varghese N."/>
            <person name="Submissions S."/>
        </authorList>
    </citation>
    <scope>NUCLEOTIDE SEQUENCE [LARGE SCALE GENOMIC DNA]</scope>
    <source>
        <strain evidence="1 2">DSM 17919</strain>
    </source>
</reference>
<dbReference type="AlphaFoldDB" id="A0A8G2C7A7"/>
<dbReference type="Proteomes" id="UP000184001">
    <property type="component" value="Unassembled WGS sequence"/>
</dbReference>
<organism evidence="1 2">
    <name type="scientific">Halodesulfovibrio aestuarii</name>
    <dbReference type="NCBI Taxonomy" id="126333"/>
    <lineage>
        <taxon>Bacteria</taxon>
        <taxon>Pseudomonadati</taxon>
        <taxon>Thermodesulfobacteriota</taxon>
        <taxon>Desulfovibrionia</taxon>
        <taxon>Desulfovibrionales</taxon>
        <taxon>Desulfovibrionaceae</taxon>
        <taxon>Halodesulfovibrio</taxon>
    </lineage>
</organism>
<evidence type="ECO:0000313" key="2">
    <source>
        <dbReference type="Proteomes" id="UP000184001"/>
    </source>
</evidence>
<name>A0A8G2C7A7_9BACT</name>
<dbReference type="RefSeq" id="WP_020001568.1">
    <property type="nucleotide sequence ID" value="NZ_CP192217.1"/>
</dbReference>